<feature type="non-terminal residue" evidence="1">
    <location>
        <position position="77"/>
    </location>
</feature>
<organism evidence="1 2">
    <name type="scientific">Clarias magur</name>
    <name type="common">Asian catfish</name>
    <name type="synonym">Macropteronotus magur</name>
    <dbReference type="NCBI Taxonomy" id="1594786"/>
    <lineage>
        <taxon>Eukaryota</taxon>
        <taxon>Metazoa</taxon>
        <taxon>Chordata</taxon>
        <taxon>Craniata</taxon>
        <taxon>Vertebrata</taxon>
        <taxon>Euteleostomi</taxon>
        <taxon>Actinopterygii</taxon>
        <taxon>Neopterygii</taxon>
        <taxon>Teleostei</taxon>
        <taxon>Ostariophysi</taxon>
        <taxon>Siluriformes</taxon>
        <taxon>Clariidae</taxon>
        <taxon>Clarias</taxon>
    </lineage>
</organism>
<reference evidence="1" key="1">
    <citation type="submission" date="2020-07" db="EMBL/GenBank/DDBJ databases">
        <title>Clarias magur genome sequencing, assembly and annotation.</title>
        <authorList>
            <person name="Kushwaha B."/>
            <person name="Kumar R."/>
            <person name="Das P."/>
            <person name="Joshi C.G."/>
            <person name="Kumar D."/>
            <person name="Nagpure N.S."/>
            <person name="Pandey M."/>
            <person name="Agarwal S."/>
            <person name="Srivastava S."/>
            <person name="Singh M."/>
            <person name="Sahoo L."/>
            <person name="Jayasankar P."/>
            <person name="Meher P.K."/>
            <person name="Koringa P.G."/>
            <person name="Iquebal M.A."/>
            <person name="Das S.P."/>
            <person name="Bit A."/>
            <person name="Patnaik S."/>
            <person name="Patel N."/>
            <person name="Shah T.M."/>
            <person name="Hinsu A."/>
            <person name="Jena J.K."/>
        </authorList>
    </citation>
    <scope>NUCLEOTIDE SEQUENCE</scope>
    <source>
        <strain evidence="1">CIFAMagur01</strain>
        <tissue evidence="1">Testis</tissue>
    </source>
</reference>
<dbReference type="Proteomes" id="UP000727407">
    <property type="component" value="Unassembled WGS sequence"/>
</dbReference>
<dbReference type="EMBL" id="QNUK01000263">
    <property type="protein sequence ID" value="KAF5896786.1"/>
    <property type="molecule type" value="Genomic_DNA"/>
</dbReference>
<evidence type="ECO:0000313" key="1">
    <source>
        <dbReference type="EMBL" id="KAF5896786.1"/>
    </source>
</evidence>
<evidence type="ECO:0000313" key="2">
    <source>
        <dbReference type="Proteomes" id="UP000727407"/>
    </source>
</evidence>
<feature type="non-terminal residue" evidence="1">
    <location>
        <position position="1"/>
    </location>
</feature>
<gene>
    <name evidence="1" type="primary">mad2l1bp</name>
    <name evidence="1" type="ORF">DAT39_013500</name>
</gene>
<protein>
    <submittedName>
        <fullName evidence="1">MAD2L1-binding protein-like</fullName>
    </submittedName>
</protein>
<dbReference type="OrthoDB" id="6334764at2759"/>
<dbReference type="AlphaFoldDB" id="A0A8J4TFR7"/>
<accession>A0A8J4TFR7</accession>
<keyword evidence="2" id="KW-1185">Reference proteome</keyword>
<name>A0A8J4TFR7_CLAMG</name>
<comment type="caution">
    <text evidence="1">The sequence shown here is derived from an EMBL/GenBank/DDBJ whole genome shotgun (WGS) entry which is preliminary data.</text>
</comment>
<proteinExistence type="predicted"/>
<sequence>LEEGAVRKSIQSSGDLSWQRCERTLRDLDKVLDHLEEHASFSHVSHMLYMLGSSRLAALQPPGAGDPVPFENVQEFK</sequence>